<dbReference type="GO" id="GO:0005930">
    <property type="term" value="C:axoneme"/>
    <property type="evidence" value="ECO:0007669"/>
    <property type="project" value="UniProtKB-SubCell"/>
</dbReference>
<dbReference type="Gene3D" id="3.80.10.10">
    <property type="entry name" value="Ribonuclease Inhibitor"/>
    <property type="match status" value="3"/>
</dbReference>
<dbReference type="Pfam" id="PF25372">
    <property type="entry name" value="DUF7885"/>
    <property type="match status" value="1"/>
</dbReference>
<gene>
    <name evidence="3" type="ORF">CYMTET_24264</name>
</gene>
<feature type="domain" description="Tify" evidence="2">
    <location>
        <begin position="1"/>
        <end position="35"/>
    </location>
</feature>
<evidence type="ECO:0000313" key="3">
    <source>
        <dbReference type="EMBL" id="KAK3267167.1"/>
    </source>
</evidence>
<evidence type="ECO:0000259" key="2">
    <source>
        <dbReference type="PROSITE" id="PS51320"/>
    </source>
</evidence>
<dbReference type="InterPro" id="IPR001611">
    <property type="entry name" value="Leu-rich_rpt"/>
</dbReference>
<dbReference type="Pfam" id="PF13516">
    <property type="entry name" value="LRR_6"/>
    <property type="match status" value="1"/>
</dbReference>
<dbReference type="GO" id="GO:0019005">
    <property type="term" value="C:SCF ubiquitin ligase complex"/>
    <property type="evidence" value="ECO:0007669"/>
    <property type="project" value="TreeGrafter"/>
</dbReference>
<comment type="subcellular location">
    <subcellularLocation>
        <location evidence="1">Cytoplasm</location>
        <location evidence="1">Cytoskeleton</location>
        <location evidence="1">Cilium axoneme</location>
    </subcellularLocation>
</comment>
<dbReference type="InterPro" id="IPR057207">
    <property type="entry name" value="FBXL15_LRR"/>
</dbReference>
<dbReference type="InterPro" id="IPR006553">
    <property type="entry name" value="Leu-rich_rpt_Cys-con_subtyp"/>
</dbReference>
<dbReference type="PANTHER" id="PTHR13318">
    <property type="entry name" value="PARTNER OF PAIRED, ISOFORM B-RELATED"/>
    <property type="match status" value="1"/>
</dbReference>
<organism evidence="3 4">
    <name type="scientific">Cymbomonas tetramitiformis</name>
    <dbReference type="NCBI Taxonomy" id="36881"/>
    <lineage>
        <taxon>Eukaryota</taxon>
        <taxon>Viridiplantae</taxon>
        <taxon>Chlorophyta</taxon>
        <taxon>Pyramimonadophyceae</taxon>
        <taxon>Pyramimonadales</taxon>
        <taxon>Pyramimonadaceae</taxon>
        <taxon>Cymbomonas</taxon>
    </lineage>
</organism>
<dbReference type="SMART" id="SM00367">
    <property type="entry name" value="LRR_CC"/>
    <property type="match status" value="7"/>
</dbReference>
<accession>A0AAE0L079</accession>
<dbReference type="AlphaFoldDB" id="A0AAE0L079"/>
<evidence type="ECO:0000313" key="4">
    <source>
        <dbReference type="Proteomes" id="UP001190700"/>
    </source>
</evidence>
<protein>
    <recommendedName>
        <fullName evidence="2">Tify domain-containing protein</fullName>
    </recommendedName>
</protein>
<dbReference type="InterPro" id="IPR032675">
    <property type="entry name" value="LRR_dom_sf"/>
</dbReference>
<sequence>MPGKQPLTICYKGIVHEFSDFPANEFEQLLRKARELAAASATTRISGTQFSILPSEVGVLILNSLDLGQILRFSCASNVTYKWVNVCLPHLTRLRFKETYQEVPRTWLGHWMAPGLCLLNVSNVRRLELVAVRANSTCNDLALSSSIDVHPFERLHLEYFDAAGCQSVNDQVIERIASDSPHLQHLNLLSCQNVTGHSIREIGQSCPELRHLALGLQNESETFVDDCFYRTINDATISDIARGCRKLEHLDLGYCNVTDMAVVAIAQCCDNLNFCRISACGGVTGTSILVVAERCPNLQHLDISLCEEVSDAAIQEVALRCSNLQHVDISGCQHTTDATVQLLAQRCPKLLHVNVSGCEKVCDISIQEVAQRLPNLQHLGVSSCHQVTNASIVVVAERCPNLQHLDVSGCDEVTDASIQVVAKLSNLQYLDVSGCEQVEEDHGLGDRIVKLEGWGDVGDGDYTFM</sequence>
<dbReference type="PANTHER" id="PTHR13318:SF190">
    <property type="entry name" value="PARTNER OF PAIRED, ISOFORM B"/>
    <property type="match status" value="1"/>
</dbReference>
<dbReference type="Proteomes" id="UP001190700">
    <property type="component" value="Unassembled WGS sequence"/>
</dbReference>
<dbReference type="GO" id="GO:0031146">
    <property type="term" value="P:SCF-dependent proteasomal ubiquitin-dependent protein catabolic process"/>
    <property type="evidence" value="ECO:0007669"/>
    <property type="project" value="TreeGrafter"/>
</dbReference>
<evidence type="ECO:0000256" key="1">
    <source>
        <dbReference type="ARBA" id="ARBA00004430"/>
    </source>
</evidence>
<name>A0AAE0L079_9CHLO</name>
<keyword evidence="4" id="KW-1185">Reference proteome</keyword>
<dbReference type="SUPFAM" id="SSF52047">
    <property type="entry name" value="RNI-like"/>
    <property type="match status" value="2"/>
</dbReference>
<dbReference type="EMBL" id="LGRX02012578">
    <property type="protein sequence ID" value="KAK3267167.1"/>
    <property type="molecule type" value="Genomic_DNA"/>
</dbReference>
<dbReference type="InterPro" id="IPR010399">
    <property type="entry name" value="Tify_dom"/>
</dbReference>
<comment type="caution">
    <text evidence="3">The sequence shown here is derived from an EMBL/GenBank/DDBJ whole genome shotgun (WGS) entry which is preliminary data.</text>
</comment>
<proteinExistence type="predicted"/>
<reference evidence="3 4" key="1">
    <citation type="journal article" date="2015" name="Genome Biol. Evol.">
        <title>Comparative Genomics of a Bacterivorous Green Alga Reveals Evolutionary Causalities and Consequences of Phago-Mixotrophic Mode of Nutrition.</title>
        <authorList>
            <person name="Burns J.A."/>
            <person name="Paasch A."/>
            <person name="Narechania A."/>
            <person name="Kim E."/>
        </authorList>
    </citation>
    <scope>NUCLEOTIDE SEQUENCE [LARGE SCALE GENOMIC DNA]</scope>
    <source>
        <strain evidence="3 4">PLY_AMNH</strain>
    </source>
</reference>
<dbReference type="PROSITE" id="PS51320">
    <property type="entry name" value="TIFY"/>
    <property type="match status" value="1"/>
</dbReference>